<feature type="compositionally biased region" description="Acidic residues" evidence="3">
    <location>
        <begin position="2271"/>
        <end position="2366"/>
    </location>
</feature>
<keyword evidence="1" id="KW-0808">Transferase</keyword>
<feature type="region of interest" description="Disordered" evidence="3">
    <location>
        <begin position="1919"/>
        <end position="1963"/>
    </location>
</feature>
<feature type="region of interest" description="Disordered" evidence="3">
    <location>
        <begin position="2812"/>
        <end position="2843"/>
    </location>
</feature>
<evidence type="ECO:0000256" key="3">
    <source>
        <dbReference type="SAM" id="MobiDB-lite"/>
    </source>
</evidence>
<accession>A0A316ZIV0</accession>
<feature type="region of interest" description="Disordered" evidence="3">
    <location>
        <begin position="1420"/>
        <end position="1519"/>
    </location>
</feature>
<evidence type="ECO:0000259" key="4">
    <source>
        <dbReference type="PROSITE" id="PS50030"/>
    </source>
</evidence>
<dbReference type="Proteomes" id="UP000245946">
    <property type="component" value="Unassembled WGS sequence"/>
</dbReference>
<feature type="region of interest" description="Disordered" evidence="3">
    <location>
        <begin position="1343"/>
        <end position="1383"/>
    </location>
</feature>
<dbReference type="UniPathway" id="UPA00143"/>
<evidence type="ECO:0000256" key="2">
    <source>
        <dbReference type="SAM" id="Coils"/>
    </source>
</evidence>
<feature type="region of interest" description="Disordered" evidence="3">
    <location>
        <begin position="1004"/>
        <end position="1040"/>
    </location>
</feature>
<feature type="compositionally biased region" description="Acidic residues" evidence="3">
    <location>
        <begin position="2221"/>
        <end position="2242"/>
    </location>
</feature>
<organism evidence="5 6">
    <name type="scientific">Tilletiopsis washingtonensis</name>
    <dbReference type="NCBI Taxonomy" id="58919"/>
    <lineage>
        <taxon>Eukaryota</taxon>
        <taxon>Fungi</taxon>
        <taxon>Dikarya</taxon>
        <taxon>Basidiomycota</taxon>
        <taxon>Ustilaginomycotina</taxon>
        <taxon>Exobasidiomycetes</taxon>
        <taxon>Entylomatales</taxon>
        <taxon>Entylomatales incertae sedis</taxon>
        <taxon>Tilletiopsis</taxon>
    </lineage>
</organism>
<dbReference type="Pfam" id="PF14377">
    <property type="entry name" value="UBM"/>
    <property type="match status" value="2"/>
</dbReference>
<dbReference type="Pfam" id="PF06012">
    <property type="entry name" value="DUF908"/>
    <property type="match status" value="1"/>
</dbReference>
<dbReference type="OrthoDB" id="8068875at2759"/>
<dbReference type="SUPFAM" id="SSF48371">
    <property type="entry name" value="ARM repeat"/>
    <property type="match status" value="1"/>
</dbReference>
<evidence type="ECO:0000256" key="1">
    <source>
        <dbReference type="ARBA" id="ARBA00022679"/>
    </source>
</evidence>
<dbReference type="InterPro" id="IPR010314">
    <property type="entry name" value="E3_Ub_ligase_DUF913"/>
</dbReference>
<dbReference type="PANTHER" id="PTHR12460:SF0">
    <property type="entry name" value="CID DOMAIN-CONTAINING PROTEIN-RELATED"/>
    <property type="match status" value="1"/>
</dbReference>
<feature type="region of interest" description="Disordered" evidence="3">
    <location>
        <begin position="3106"/>
        <end position="3137"/>
    </location>
</feature>
<dbReference type="InterPro" id="IPR016024">
    <property type="entry name" value="ARM-type_fold"/>
</dbReference>
<dbReference type="GO" id="GO:0031124">
    <property type="term" value="P:mRNA 3'-end processing"/>
    <property type="evidence" value="ECO:0007669"/>
    <property type="project" value="TreeGrafter"/>
</dbReference>
<feature type="region of interest" description="Disordered" evidence="3">
    <location>
        <begin position="206"/>
        <end position="242"/>
    </location>
</feature>
<dbReference type="Pfam" id="PF00627">
    <property type="entry name" value="UBA"/>
    <property type="match status" value="1"/>
</dbReference>
<protein>
    <submittedName>
        <fullName evidence="5">DUF913-domain-containing protein</fullName>
    </submittedName>
</protein>
<feature type="compositionally biased region" description="Basic and acidic residues" evidence="3">
    <location>
        <begin position="2541"/>
        <end position="2553"/>
    </location>
</feature>
<feature type="compositionally biased region" description="Low complexity" evidence="3">
    <location>
        <begin position="1015"/>
        <end position="1026"/>
    </location>
</feature>
<dbReference type="GO" id="GO:0016740">
    <property type="term" value="F:transferase activity"/>
    <property type="evidence" value="ECO:0007669"/>
    <property type="project" value="UniProtKB-KW"/>
</dbReference>
<dbReference type="InterPro" id="IPR010309">
    <property type="entry name" value="E3_Ub_ligase_DUF908"/>
</dbReference>
<feature type="domain" description="UBA" evidence="4">
    <location>
        <begin position="1373"/>
        <end position="1413"/>
    </location>
</feature>
<dbReference type="InterPro" id="IPR015940">
    <property type="entry name" value="UBA"/>
</dbReference>
<feature type="region of interest" description="Disordered" evidence="3">
    <location>
        <begin position="1850"/>
        <end position="1897"/>
    </location>
</feature>
<feature type="compositionally biased region" description="Gly residues" evidence="3">
    <location>
        <begin position="2998"/>
        <end position="3007"/>
    </location>
</feature>
<dbReference type="SMART" id="SM00165">
    <property type="entry name" value="UBA"/>
    <property type="match status" value="1"/>
</dbReference>
<feature type="region of interest" description="Disordered" evidence="3">
    <location>
        <begin position="2531"/>
        <end position="2553"/>
    </location>
</feature>
<evidence type="ECO:0000313" key="6">
    <source>
        <dbReference type="Proteomes" id="UP000245946"/>
    </source>
</evidence>
<feature type="compositionally biased region" description="Low complexity" evidence="3">
    <location>
        <begin position="2199"/>
        <end position="2220"/>
    </location>
</feature>
<name>A0A316ZIV0_9BASI</name>
<evidence type="ECO:0000313" key="5">
    <source>
        <dbReference type="EMBL" id="PWO00256.1"/>
    </source>
</evidence>
<feature type="region of interest" description="Disordered" evidence="3">
    <location>
        <begin position="2195"/>
        <end position="2247"/>
    </location>
</feature>
<dbReference type="EMBL" id="KZ819286">
    <property type="protein sequence ID" value="PWO00256.1"/>
    <property type="molecule type" value="Genomic_DNA"/>
</dbReference>
<dbReference type="SUPFAM" id="SSF46934">
    <property type="entry name" value="UBA-like"/>
    <property type="match status" value="1"/>
</dbReference>
<feature type="compositionally biased region" description="Low complexity" evidence="3">
    <location>
        <begin position="3008"/>
        <end position="3018"/>
    </location>
</feature>
<feature type="compositionally biased region" description="Low complexity" evidence="3">
    <location>
        <begin position="1311"/>
        <end position="1325"/>
    </location>
</feature>
<feature type="coiled-coil region" evidence="2">
    <location>
        <begin position="2709"/>
        <end position="2771"/>
    </location>
</feature>
<feature type="region of interest" description="Disordered" evidence="3">
    <location>
        <begin position="1302"/>
        <end position="1329"/>
    </location>
</feature>
<feature type="compositionally biased region" description="Low complexity" evidence="3">
    <location>
        <begin position="215"/>
        <end position="228"/>
    </location>
</feature>
<dbReference type="Pfam" id="PF06025">
    <property type="entry name" value="DUF913"/>
    <property type="match status" value="1"/>
</dbReference>
<dbReference type="InterPro" id="IPR025527">
    <property type="entry name" value="HUWE1/Rev1_UBM"/>
</dbReference>
<feature type="region of interest" description="Disordered" evidence="3">
    <location>
        <begin position="2989"/>
        <end position="3022"/>
    </location>
</feature>
<dbReference type="GO" id="GO:0016567">
    <property type="term" value="P:protein ubiquitination"/>
    <property type="evidence" value="ECO:0007669"/>
    <property type="project" value="UniProtKB-UniPathway"/>
</dbReference>
<sequence>MKITKEPHRLAEATANVRLLLERITEASDDELPELLDGISEWCWPRGDLHYWSGTLNRFDDILDETVRDYDLRRLQINDFTPKRKLLLVSLLRFSRLLLENCTNRKLYNSFEHLDALLFTSDLDVFEATLRLVLRPAQHFSTQGGVRHGRGTFLISPERLATLAVTWAPREHGFELVDLVKPDAQVPAEMLNVRFQFYKRARAAEGPAVAGPSRAAETSATSAAEASTPVRPRPGRDGRASAMASTSAAAGLLVSSAAATPAGASSVGQAAQQPAEGMTTIDLGYLGDSTRRPMDVLADAIEQHGIPPEDHFELFQKIRLAMSLRDPGARRQLVTCRLLAMACYAHTTSESTASTQLFLYEPDVVQRLTALVDPDQRVGPDVQSGAFYALDALGRYRGKFNDVLNAVNASINHGILLHCLRDLVDALGRPKAAQPDGVLIDALFGFIGFVTSTNVGSNMVVSAGLLPLLIQLLEETKPETYLLQRTVTRAIGLIHSVIYAYQPSFALFVAAKGIDVFVARIEQEINRDLEVGAVDKELEKGTLVEASPDSLYGRLSFGRAQLLRALLKTTLHMMSAPGTADGLRNLIDSTLLLSVKRIMQNRLVFGGQILAIAVNVMATFVHNEPTSLGIVQEKGLPQAFLDMIDADIEANFDVIAAIPNAVGALCLNQAGIQMLNERPVVPKLFALFTSERHTKVLADRENASLFGSGIDELVRHQPGLKQSVLDCILSTLAAIYAAGEAYELRDSDKKRMYKLQTVPPTAAPANDEVMQETGGASSATQVTAEQSLSVALADVVMDEPDMSLESRDDSGGDNAIVSYIDVMSRFLDGLFQTVQHCKDFLKADGLERLLRFYRLPCLPYDFVNSMGNDSLVTLIRLIVEVSPQSVLSAILRELRKSMTECTDLWGADAPSLASLLSPESAEAAEAATKTFRRLVRLNAHSHLLADVGPTFVFAGAKLPLVFLQTVNSASSPTGRELASIAEIGELQRQAAWQNVCLKAVAPPGERRKPRRYGRGARAADANGATADTPSGANETSETDLQKVQGLQGVQGQSSDGADPGPLTCNSTALRYVAASLPSALTTFLVETTRLFVLRRSSDQSLRRHATSTAAAIAGVVTKSLAWRDSEQTQNSFAYACAMIGQATSLLYDDRAGAHPTTNTLVLIAFVREGGLDALLGLYTRYNDEITRHFDEDGKVREVGVHDGLRLGHIYSGLGACLKMLHLLSAHRTLMDPTATAILTSKDDADRRAAEFFLPHEFLVRLRLAILPALRLTWDSKWLPNAPFTLNRSVNQTMLQILLGEGEAPAPRREGASSGSGAANGSGSNAQPDGVRQLNSIQAALAGLTGALGGPPPGSRAHGHGHDFAQPRSRLAVQPDENRTRELTDMGFPRAAARAALTRCNNNLALAADYLLSHPEIVANPGPEIELPPSDSQSEAPSEAAAPAAVPDAPAAAPAEGAAGAPAEAAPAVAATADGDTQMTDSAARATASDDEGSHSSEDGDMSSADAARKTANDAALAQVKDEKERLDKLRKEIGETLAPRIIALADQHEGLVFDAKVAFSIVATDAATTVETINSLLAQLDVPREQAFGEGEKRIAIRLRILALFLNDAVTMKRLHKDSAKAIMLKLGQLAQDYDSRASADSHPAWLAPTLLVACSVLGLDENPAEATISQEEDPAKLEAAGRAPVLEARQFNDESHVLFKLAMHCLEHATSLSRGDLLAVYRLLVILTRRHSVAAEFVRSGGVPALFKPFSTLSTKTVSGCQALVVLVLRQVIEDHATLRASMEQEMRAWLSIARQKVIDTSSLTRNLSSVMLRDPDMFMALAQEHLEMIDLVPAKSQGMLRLKARDETLPSAAEEEDADQAPPSPSKAGAPAADLDLPMNEAGDAKDAANTSAPSAELDTTMNFLLSELLKATREQAAAASKKASEGQAKSPSLTLQPLEQAPGGTNADQPAPSAAEQEQVDEAADSQYFYTCFLMQCLAELLSSYVSAKTCFVNFSRKRSAARDLGTPAAKGKGPQHLLGFFLSELVPIGFLRSTEHTEMRKLMAQSNWAMSVLVALAADVTVHPDLKQVMPELVTVRKLLLDGIAKAIKDASTASEPVEVRYGRLYALADLCYRLLTARPNHNPAAGGARPAEDLALHMAKTMLEKNFVGVLTSALADVDLNLPMVKSLLDRILKPLEHLTKVAIKMGKAERKNAAASGTGAAAARANVTADSVQEYSDEYDSMDEDGESDHSSDDDEGHAREETPDFYRNSALGMHASENFVEQPGSDEDSEDDEMDMEMEYDSDEDGSDMSADEEDEEMEGVVEIIEEDSDDDSESGEDDSDDDEDDSGESGSEMDEGSELDGAAEEWILDAEGDEDAEDQALDFVAGEDGEEAGWTDELPDVLRDTRVLADNIDDLDPDEEEAEEDFDEEADSFDEHYDHDELAHLELAEAANVVDPGPEDRFGATWAWARAPIGSGRGGPGGVPMLAPSLFHGGGVGAALPAPRRNMRMLDYEASFMAGMAGAARSRGAGGAEDLASHPLLVDTSRTQSGPRSGHDRGHAHDWSHHGGYSDTWGRSLEQLMSSANHGEGAEMQALMNLLSSHGPREVPGGVQLHLVHDDQGQPVISVGNAARPRSTDVALPDARPTDGSAAAAARIDPVAAVQEFSPMPTSTRWSEAARIVHGPAVVERAARLRPHTINALLPGLRRSQAGAKAKKDAQIAEEATRAEQEAQKVLKAVKEAHDLETAELQAAEQRAAAVQENAADAEAEERALEAEAIALSQQQLSEDIEMADEAGDDSGDSSQQPNLELDSLQRSLGELDRSVAGTEEADRSAVPADAQSGAAADAGAAAAPAPAARITTTVHGREVDITDTGIDPEFLEALPDDMREEVLNQHFRERQASSTVAAADSNIAPEFLNALPPELRAEVIQQEAAEARRQQGGAAGSSAEARAAGAARDAEAAQGTLVGMLDRLRRIGGRDENEMLEGLPYSVVDDVLARRQQRHAQDGRGANGRRGAGAAGAQPGGEAAAPQKTRDAIQVLDKAGVATLVRLLFFPQMNSRATGLHKVLANLQENAKTRAELLNLLLLVLADGTSDTNAVDKSYASMTARASKGSMLANAAVTPSRPTPRRHNSTPGGLQLATPAAPAPTMAPISRTGDEAPFLIASRTIDALLHLTAHNEQAALYFLRDDPRASKKLKGKERSSAPVNALLALLAKPAILSNAQLVESLIALLKTVTEPLNALAAAQKPAAESAAADAAQPGEAAVEGAAAQTSEAAPAAAAEAGPSDAPAAAADTAESGALTTAPAIPAERIAAVVRPLATAISAKGFQHTLAVASNLTTVPGGRETVSDALRREADAAGRTLVAELDALLATLPEPPKLADQEDEAKADASADAATHARIQSPALTAMASPASAQTVLLRSLRALDWVVTRPQPGASLSS</sequence>
<keyword evidence="6" id="KW-1185">Reference proteome</keyword>
<reference evidence="5 6" key="1">
    <citation type="journal article" date="2018" name="Mol. Biol. Evol.">
        <title>Broad Genomic Sampling Reveals a Smut Pathogenic Ancestry of the Fungal Clade Ustilaginomycotina.</title>
        <authorList>
            <person name="Kijpornyongpan T."/>
            <person name="Mondo S.J."/>
            <person name="Barry K."/>
            <person name="Sandor L."/>
            <person name="Lee J."/>
            <person name="Lipzen A."/>
            <person name="Pangilinan J."/>
            <person name="LaButti K."/>
            <person name="Hainaut M."/>
            <person name="Henrissat B."/>
            <person name="Grigoriev I.V."/>
            <person name="Spatafora J.W."/>
            <person name="Aime M.C."/>
        </authorList>
    </citation>
    <scope>NUCLEOTIDE SEQUENCE [LARGE SCALE GENOMIC DNA]</scope>
    <source>
        <strain evidence="5 6">MCA 4186</strain>
    </source>
</reference>
<dbReference type="RefSeq" id="XP_025600534.1">
    <property type="nucleotide sequence ID" value="XM_025740824.1"/>
</dbReference>
<feature type="compositionally biased region" description="Low complexity" evidence="3">
    <location>
        <begin position="1919"/>
        <end position="1933"/>
    </location>
</feature>
<dbReference type="STRING" id="58919.A0A316ZIV0"/>
<feature type="region of interest" description="Disordered" evidence="3">
    <location>
        <begin position="3243"/>
        <end position="3287"/>
    </location>
</feature>
<dbReference type="InterPro" id="IPR009060">
    <property type="entry name" value="UBA-like_sf"/>
</dbReference>
<proteinExistence type="predicted"/>
<dbReference type="GO" id="GO:0000993">
    <property type="term" value="F:RNA polymerase II complex binding"/>
    <property type="evidence" value="ECO:0007669"/>
    <property type="project" value="TreeGrafter"/>
</dbReference>
<dbReference type="PANTHER" id="PTHR12460">
    <property type="entry name" value="CYCLIN-DEPENDENT KINASE INHIBITOR-RELATED PROTEIN"/>
    <property type="match status" value="1"/>
</dbReference>
<feature type="region of interest" description="Disordered" evidence="3">
    <location>
        <begin position="2261"/>
        <end position="2366"/>
    </location>
</feature>
<dbReference type="PROSITE" id="PS50030">
    <property type="entry name" value="UBA"/>
    <property type="match status" value="1"/>
</dbReference>
<keyword evidence="2" id="KW-0175">Coiled coil</keyword>
<dbReference type="Gene3D" id="1.10.8.10">
    <property type="entry name" value="DNA helicase RuvA subunit, C-terminal domain"/>
    <property type="match status" value="1"/>
</dbReference>
<feature type="compositionally biased region" description="Low complexity" evidence="3">
    <location>
        <begin position="2821"/>
        <end position="2843"/>
    </location>
</feature>
<dbReference type="GeneID" id="37268368"/>
<feature type="compositionally biased region" description="Low complexity" evidence="3">
    <location>
        <begin position="1427"/>
        <end position="1470"/>
    </location>
</feature>
<gene>
    <name evidence="5" type="ORF">FA09DRAFT_315924</name>
</gene>